<name>A0A3B1D064_9ZZZZ</name>
<feature type="non-terminal residue" evidence="1">
    <location>
        <position position="1"/>
    </location>
</feature>
<evidence type="ECO:0000313" key="1">
    <source>
        <dbReference type="EMBL" id="VAX35489.1"/>
    </source>
</evidence>
<dbReference type="InterPro" id="IPR026406">
    <property type="entry name" value="Ver/Plancto_CHP"/>
</dbReference>
<sequence length="113" mass="13331">YEFMMDALDYTQRKYKRKRHVSGEEILEGIKELLMKDFGPLTITVLEHWSITSTEDFGNIIFNLVNNKVLNKTDEDDIAKFKDAYDFEEVFDQGYRKKLHKKVSRMRTAGGMV</sequence>
<proteinExistence type="predicted"/>
<accession>A0A3B1D064</accession>
<dbReference type="AlphaFoldDB" id="A0A3B1D064"/>
<organism evidence="1">
    <name type="scientific">hydrothermal vent metagenome</name>
    <dbReference type="NCBI Taxonomy" id="652676"/>
    <lineage>
        <taxon>unclassified sequences</taxon>
        <taxon>metagenomes</taxon>
        <taxon>ecological metagenomes</taxon>
    </lineage>
</organism>
<protein>
    <submittedName>
        <fullName evidence="1">Uncharacterized protein</fullName>
    </submittedName>
</protein>
<gene>
    <name evidence="1" type="ORF">MNBD_UNCLBAC01-1464</name>
</gene>
<dbReference type="EMBL" id="UOGJ01000057">
    <property type="protein sequence ID" value="VAX35489.1"/>
    <property type="molecule type" value="Genomic_DNA"/>
</dbReference>
<reference evidence="1" key="1">
    <citation type="submission" date="2018-06" db="EMBL/GenBank/DDBJ databases">
        <authorList>
            <person name="Zhirakovskaya E."/>
        </authorList>
    </citation>
    <scope>NUCLEOTIDE SEQUENCE</scope>
</reference>
<dbReference type="NCBIfam" id="TIGR04138">
    <property type="entry name" value="Plancto_Ver_chp"/>
    <property type="match status" value="1"/>
</dbReference>